<dbReference type="NCBIfam" id="TIGR01133">
    <property type="entry name" value="murG"/>
    <property type="match status" value="1"/>
</dbReference>
<dbReference type="PANTHER" id="PTHR21015">
    <property type="entry name" value="UDP-N-ACETYLGLUCOSAMINE--N-ACETYLMURAMYL-(PENTAPEPTIDE) PYROPHOSPHORYL-UNDECAPRENOL N-ACETYLGLUCOSAMINE TRANSFERASE 1"/>
    <property type="match status" value="1"/>
</dbReference>
<dbReference type="EnsemblPlants" id="Kaladp0574s0010.2.v1.1">
    <property type="protein sequence ID" value="Kaladp0574s0010.2.v1.1"/>
    <property type="gene ID" value="Kaladp0574s0010.v1.1"/>
</dbReference>
<dbReference type="OMA" id="AADMMLC"/>
<dbReference type="Gramene" id="Kaladp0574s0010.2.v1.1">
    <property type="protein sequence ID" value="Kaladp0574s0010.2.v1.1"/>
    <property type="gene ID" value="Kaladp0574s0010.v1.1"/>
</dbReference>
<evidence type="ECO:0000256" key="3">
    <source>
        <dbReference type="ARBA" id="ARBA00022676"/>
    </source>
</evidence>
<evidence type="ECO:0008006" key="14">
    <source>
        <dbReference type="Google" id="ProtNLM"/>
    </source>
</evidence>
<dbReference type="GO" id="GO:0050511">
    <property type="term" value="F:undecaprenyldiphospho-muramoylpentapeptide beta-N-acetylglucosaminyltransferase activity"/>
    <property type="evidence" value="ECO:0007669"/>
    <property type="project" value="InterPro"/>
</dbReference>
<evidence type="ECO:0000256" key="4">
    <source>
        <dbReference type="ARBA" id="ARBA00022679"/>
    </source>
</evidence>
<dbReference type="GO" id="GO:0051301">
    <property type="term" value="P:cell division"/>
    <property type="evidence" value="ECO:0007669"/>
    <property type="project" value="UniProtKB-KW"/>
</dbReference>
<keyword evidence="1" id="KW-1003">Cell membrane</keyword>
<accession>A0A7N0VF06</accession>
<evidence type="ECO:0000256" key="9">
    <source>
        <dbReference type="ARBA" id="ARBA00023316"/>
    </source>
</evidence>
<dbReference type="EnsemblPlants" id="Kaladp0574s0010.1.v1.1">
    <property type="protein sequence ID" value="Kaladp0574s0010.1.v1.1"/>
    <property type="gene ID" value="Kaladp0574s0010.v1.1"/>
</dbReference>
<dbReference type="Gene3D" id="3.40.50.2000">
    <property type="entry name" value="Glycogen Phosphorylase B"/>
    <property type="match status" value="2"/>
</dbReference>
<evidence type="ECO:0000256" key="7">
    <source>
        <dbReference type="ARBA" id="ARBA00023136"/>
    </source>
</evidence>
<feature type="domain" description="Glycosyl transferase family 28 C-terminal" evidence="11">
    <location>
        <begin position="241"/>
        <end position="403"/>
    </location>
</feature>
<protein>
    <recommendedName>
        <fullName evidence="14">Undecaprenyldiphospho-muramoylpentapeptide beta-N-acetylglucosaminyltransferase</fullName>
    </recommendedName>
</protein>
<keyword evidence="8" id="KW-0131">Cell cycle</keyword>
<dbReference type="InterPro" id="IPR007235">
    <property type="entry name" value="Glyco_trans_28_C"/>
</dbReference>
<keyword evidence="5" id="KW-0133">Cell shape</keyword>
<evidence type="ECO:0000259" key="11">
    <source>
        <dbReference type="Pfam" id="PF04101"/>
    </source>
</evidence>
<keyword evidence="4" id="KW-0808">Transferase</keyword>
<evidence type="ECO:0000313" key="12">
    <source>
        <dbReference type="EnsemblPlants" id="Kaladp0574s0010.2.v1.1"/>
    </source>
</evidence>
<dbReference type="PANTHER" id="PTHR21015:SF22">
    <property type="entry name" value="GLYCOSYLTRANSFERASE"/>
    <property type="match status" value="1"/>
</dbReference>
<keyword evidence="3" id="KW-0328">Glycosyltransferase</keyword>
<keyword evidence="9" id="KW-0961">Cell wall biogenesis/degradation</keyword>
<evidence type="ECO:0000313" key="13">
    <source>
        <dbReference type="Proteomes" id="UP000594263"/>
    </source>
</evidence>
<dbReference type="InterPro" id="IPR006009">
    <property type="entry name" value="GlcNAc_MurG"/>
</dbReference>
<evidence type="ECO:0000256" key="2">
    <source>
        <dbReference type="ARBA" id="ARBA00022618"/>
    </source>
</evidence>
<dbReference type="AlphaFoldDB" id="A0A7N0VF06"/>
<keyword evidence="7" id="KW-0472">Membrane</keyword>
<evidence type="ECO:0000256" key="1">
    <source>
        <dbReference type="ARBA" id="ARBA00022475"/>
    </source>
</evidence>
<dbReference type="InterPro" id="IPR004276">
    <property type="entry name" value="GlycoTrans_28_N"/>
</dbReference>
<dbReference type="CDD" id="cd03785">
    <property type="entry name" value="GT28_MurG"/>
    <property type="match status" value="1"/>
</dbReference>
<dbReference type="GO" id="GO:0071555">
    <property type="term" value="P:cell wall organization"/>
    <property type="evidence" value="ECO:0007669"/>
    <property type="project" value="UniProtKB-KW"/>
</dbReference>
<evidence type="ECO:0000256" key="8">
    <source>
        <dbReference type="ARBA" id="ARBA00023306"/>
    </source>
</evidence>
<dbReference type="SUPFAM" id="SSF53756">
    <property type="entry name" value="UDP-Glycosyltransferase/glycogen phosphorylase"/>
    <property type="match status" value="1"/>
</dbReference>
<dbReference type="Gramene" id="Kaladp0574s0010.1.v1.1">
    <property type="protein sequence ID" value="Kaladp0574s0010.1.v1.1"/>
    <property type="gene ID" value="Kaladp0574s0010.v1.1"/>
</dbReference>
<evidence type="ECO:0000256" key="6">
    <source>
        <dbReference type="ARBA" id="ARBA00022984"/>
    </source>
</evidence>
<organism evidence="12 13">
    <name type="scientific">Kalanchoe fedtschenkoi</name>
    <name type="common">Lavender scallops</name>
    <name type="synonym">South American air plant</name>
    <dbReference type="NCBI Taxonomy" id="63787"/>
    <lineage>
        <taxon>Eukaryota</taxon>
        <taxon>Viridiplantae</taxon>
        <taxon>Streptophyta</taxon>
        <taxon>Embryophyta</taxon>
        <taxon>Tracheophyta</taxon>
        <taxon>Spermatophyta</taxon>
        <taxon>Magnoliopsida</taxon>
        <taxon>eudicotyledons</taxon>
        <taxon>Gunneridae</taxon>
        <taxon>Pentapetalae</taxon>
        <taxon>Saxifragales</taxon>
        <taxon>Crassulaceae</taxon>
        <taxon>Kalanchoe</taxon>
    </lineage>
</organism>
<sequence length="422" mass="45418">MSFSNTSISTNYVIRRSRSRRINFCLPSGLDNVKLQTQPPLIPDNLKIVFAAGGTAGHISPAVAIADEIRTLSPHSQILFLGTQSGIESTAVSSARYDFAAIPAVQLASPIMSFRNLLFPQGLILSTLHCRSKLREFKPDVVVGTGGYVSFPVCAAAAVDNIKLVIQEQNSVPGLANWLLSYLAHTVFVAYNSSIDCFPKNKCLVSGNPVRSSLRQCMSKVAARLHFFPKSGKAASADAKVLLILGGSLGANTINIAVLNLYRQLLLENKNFFIIWQTGVDTFNEMESLVKEHPRLYLSPFLHLVDIAYAASDLIVSRAGAMTCSEILVTGKPAILIPSPIADEGHQFKNATLMADLAGTVVITEDELDSITLGSAIVEILGNSEKIAEMGYRALKAAKPHAAREIAQHILSLVNTGNTSTV</sequence>
<dbReference type="Proteomes" id="UP000594263">
    <property type="component" value="Unplaced"/>
</dbReference>
<keyword evidence="6" id="KW-0573">Peptidoglycan synthesis</keyword>
<dbReference type="GO" id="GO:0005975">
    <property type="term" value="P:carbohydrate metabolic process"/>
    <property type="evidence" value="ECO:0007669"/>
    <property type="project" value="InterPro"/>
</dbReference>
<keyword evidence="13" id="KW-1185">Reference proteome</keyword>
<keyword evidence="2" id="KW-0132">Cell division</keyword>
<dbReference type="Pfam" id="PF03033">
    <property type="entry name" value="Glyco_transf_28"/>
    <property type="match status" value="1"/>
</dbReference>
<feature type="domain" description="Glycosyltransferase family 28 N-terminal" evidence="10">
    <location>
        <begin position="48"/>
        <end position="188"/>
    </location>
</feature>
<proteinExistence type="inferred from homology"/>
<evidence type="ECO:0000256" key="5">
    <source>
        <dbReference type="ARBA" id="ARBA00022960"/>
    </source>
</evidence>
<dbReference type="Pfam" id="PF04101">
    <property type="entry name" value="Glyco_tran_28_C"/>
    <property type="match status" value="1"/>
</dbReference>
<name>A0A7N0VF06_KALFE</name>
<dbReference type="GO" id="GO:0008360">
    <property type="term" value="P:regulation of cell shape"/>
    <property type="evidence" value="ECO:0007669"/>
    <property type="project" value="UniProtKB-KW"/>
</dbReference>
<dbReference type="HAMAP" id="MF_00033">
    <property type="entry name" value="MurG"/>
    <property type="match status" value="1"/>
</dbReference>
<reference evidence="12" key="1">
    <citation type="submission" date="2021-01" db="UniProtKB">
        <authorList>
            <consortium name="EnsemblPlants"/>
        </authorList>
    </citation>
    <scope>IDENTIFICATION</scope>
</reference>
<evidence type="ECO:0000259" key="10">
    <source>
        <dbReference type="Pfam" id="PF03033"/>
    </source>
</evidence>